<reference evidence="11" key="1">
    <citation type="submission" date="2021-02" db="EMBL/GenBank/DDBJ databases">
        <authorList>
            <person name="Nowell W R."/>
        </authorList>
    </citation>
    <scope>NUCLEOTIDE SEQUENCE</scope>
</reference>
<dbReference type="CDD" id="cd00303">
    <property type="entry name" value="retropepsin_like"/>
    <property type="match status" value="1"/>
</dbReference>
<name>A0A821N679_9BILA</name>
<dbReference type="GO" id="GO:0015074">
    <property type="term" value="P:DNA integration"/>
    <property type="evidence" value="ECO:0007669"/>
    <property type="project" value="InterPro"/>
</dbReference>
<feature type="domain" description="Integrase catalytic" evidence="10">
    <location>
        <begin position="2472"/>
        <end position="2642"/>
    </location>
</feature>
<keyword evidence="5" id="KW-0378">Hydrolase</keyword>
<protein>
    <recommendedName>
        <fullName evidence="13">Reverse transcriptase domain-containing protein</fullName>
    </recommendedName>
</protein>
<feature type="region of interest" description="Disordered" evidence="8">
    <location>
        <begin position="1"/>
        <end position="52"/>
    </location>
</feature>
<evidence type="ECO:0008006" key="13">
    <source>
        <dbReference type="Google" id="ProtNLM"/>
    </source>
</evidence>
<dbReference type="SUPFAM" id="SSF50630">
    <property type="entry name" value="Acid proteases"/>
    <property type="match status" value="1"/>
</dbReference>
<dbReference type="PROSITE" id="PS50994">
    <property type="entry name" value="INTEGRASE"/>
    <property type="match status" value="1"/>
</dbReference>
<dbReference type="InterPro" id="IPR043128">
    <property type="entry name" value="Rev_trsase/Diguanyl_cyclase"/>
</dbReference>
<evidence type="ECO:0000256" key="7">
    <source>
        <dbReference type="SAM" id="Coils"/>
    </source>
</evidence>
<evidence type="ECO:0000256" key="4">
    <source>
        <dbReference type="ARBA" id="ARBA00022759"/>
    </source>
</evidence>
<dbReference type="SUPFAM" id="SSF53098">
    <property type="entry name" value="Ribonuclease H-like"/>
    <property type="match status" value="1"/>
</dbReference>
<evidence type="ECO:0000256" key="8">
    <source>
        <dbReference type="SAM" id="MobiDB-lite"/>
    </source>
</evidence>
<dbReference type="InterPro" id="IPR041588">
    <property type="entry name" value="Integrase_H2C2"/>
</dbReference>
<dbReference type="PANTHER" id="PTHR37984:SF5">
    <property type="entry name" value="PROTEIN NYNRIN-LIKE"/>
    <property type="match status" value="1"/>
</dbReference>
<dbReference type="GO" id="GO:0004519">
    <property type="term" value="F:endonuclease activity"/>
    <property type="evidence" value="ECO:0007669"/>
    <property type="project" value="UniProtKB-KW"/>
</dbReference>
<dbReference type="GO" id="GO:0003964">
    <property type="term" value="F:RNA-directed DNA polymerase activity"/>
    <property type="evidence" value="ECO:0007669"/>
    <property type="project" value="UniProtKB-KW"/>
</dbReference>
<keyword evidence="2" id="KW-0548">Nucleotidyltransferase</keyword>
<proteinExistence type="predicted"/>
<evidence type="ECO:0000313" key="11">
    <source>
        <dbReference type="EMBL" id="CAF4780697.1"/>
    </source>
</evidence>
<accession>A0A821N679</accession>
<keyword evidence="3" id="KW-0540">Nuclease</keyword>
<dbReference type="InterPro" id="IPR050951">
    <property type="entry name" value="Retrovirus_Pol_polyprotein"/>
</dbReference>
<dbReference type="Gene3D" id="2.40.70.10">
    <property type="entry name" value="Acid Proteases"/>
    <property type="match status" value="2"/>
</dbReference>
<dbReference type="CDD" id="cd01647">
    <property type="entry name" value="RT_LTR"/>
    <property type="match status" value="1"/>
</dbReference>
<evidence type="ECO:0000259" key="10">
    <source>
        <dbReference type="PROSITE" id="PS50994"/>
    </source>
</evidence>
<dbReference type="InterPro" id="IPR036397">
    <property type="entry name" value="RNaseH_sf"/>
</dbReference>
<evidence type="ECO:0000256" key="1">
    <source>
        <dbReference type="ARBA" id="ARBA00022679"/>
    </source>
</evidence>
<dbReference type="InterPro" id="IPR012337">
    <property type="entry name" value="RNaseH-like_sf"/>
</dbReference>
<dbReference type="Gene3D" id="3.10.10.10">
    <property type="entry name" value="HIV Type 1 Reverse Transcriptase, subunit A, domain 1"/>
    <property type="match status" value="1"/>
</dbReference>
<dbReference type="PROSITE" id="PS50878">
    <property type="entry name" value="RT_POL"/>
    <property type="match status" value="1"/>
</dbReference>
<dbReference type="Gene3D" id="3.30.70.270">
    <property type="match status" value="2"/>
</dbReference>
<dbReference type="SUPFAM" id="SSF56672">
    <property type="entry name" value="DNA/RNA polymerases"/>
    <property type="match status" value="1"/>
</dbReference>
<feature type="coiled-coil region" evidence="7">
    <location>
        <begin position="72"/>
        <end position="148"/>
    </location>
</feature>
<dbReference type="GO" id="GO:0006508">
    <property type="term" value="P:proteolysis"/>
    <property type="evidence" value="ECO:0007669"/>
    <property type="project" value="InterPro"/>
</dbReference>
<feature type="domain" description="Reverse transcriptase" evidence="9">
    <location>
        <begin position="1447"/>
        <end position="1652"/>
    </location>
</feature>
<keyword evidence="1" id="KW-0808">Transferase</keyword>
<dbReference type="InterPro" id="IPR043502">
    <property type="entry name" value="DNA/RNA_pol_sf"/>
</dbReference>
<evidence type="ECO:0000259" key="9">
    <source>
        <dbReference type="PROSITE" id="PS50878"/>
    </source>
</evidence>
<dbReference type="Gene3D" id="1.10.340.70">
    <property type="match status" value="1"/>
</dbReference>
<dbReference type="PROSITE" id="PS00141">
    <property type="entry name" value="ASP_PROTEASE"/>
    <property type="match status" value="1"/>
</dbReference>
<dbReference type="PANTHER" id="PTHR37984">
    <property type="entry name" value="PROTEIN CBG26694"/>
    <property type="match status" value="1"/>
</dbReference>
<dbReference type="EMBL" id="CAJOBS010001980">
    <property type="protein sequence ID" value="CAF4780697.1"/>
    <property type="molecule type" value="Genomic_DNA"/>
</dbReference>
<keyword evidence="4" id="KW-0255">Endonuclease</keyword>
<feature type="compositionally biased region" description="Polar residues" evidence="8">
    <location>
        <begin position="1"/>
        <end position="11"/>
    </location>
</feature>
<dbReference type="GO" id="GO:0004190">
    <property type="term" value="F:aspartic-type endopeptidase activity"/>
    <property type="evidence" value="ECO:0007669"/>
    <property type="project" value="InterPro"/>
</dbReference>
<comment type="caution">
    <text evidence="11">The sequence shown here is derived from an EMBL/GenBank/DDBJ whole genome shotgun (WGS) entry which is preliminary data.</text>
</comment>
<dbReference type="Pfam" id="PF00078">
    <property type="entry name" value="RVT_1"/>
    <property type="match status" value="1"/>
</dbReference>
<keyword evidence="6" id="KW-0695">RNA-directed DNA polymerase</keyword>
<dbReference type="InterPro" id="IPR001584">
    <property type="entry name" value="Integrase_cat-core"/>
</dbReference>
<evidence type="ECO:0000256" key="6">
    <source>
        <dbReference type="ARBA" id="ARBA00022918"/>
    </source>
</evidence>
<dbReference type="GO" id="GO:0003676">
    <property type="term" value="F:nucleic acid binding"/>
    <property type="evidence" value="ECO:0007669"/>
    <property type="project" value="InterPro"/>
</dbReference>
<dbReference type="InterPro" id="IPR021109">
    <property type="entry name" value="Peptidase_aspartic_dom_sf"/>
</dbReference>
<organism evidence="11 12">
    <name type="scientific">Rotaria socialis</name>
    <dbReference type="NCBI Taxonomy" id="392032"/>
    <lineage>
        <taxon>Eukaryota</taxon>
        <taxon>Metazoa</taxon>
        <taxon>Spiralia</taxon>
        <taxon>Gnathifera</taxon>
        <taxon>Rotifera</taxon>
        <taxon>Eurotatoria</taxon>
        <taxon>Bdelloidea</taxon>
        <taxon>Philodinida</taxon>
        <taxon>Philodinidae</taxon>
        <taxon>Rotaria</taxon>
    </lineage>
</organism>
<feature type="compositionally biased region" description="Polar residues" evidence="8">
    <location>
        <begin position="18"/>
        <end position="42"/>
    </location>
</feature>
<gene>
    <name evidence="11" type="ORF">TOA249_LOCUS22136</name>
</gene>
<dbReference type="Gene3D" id="3.30.420.10">
    <property type="entry name" value="Ribonuclease H-like superfamily/Ribonuclease H"/>
    <property type="match status" value="1"/>
</dbReference>
<evidence type="ECO:0000256" key="3">
    <source>
        <dbReference type="ARBA" id="ARBA00022722"/>
    </source>
</evidence>
<dbReference type="InterPro" id="IPR001969">
    <property type="entry name" value="Aspartic_peptidase_AS"/>
</dbReference>
<sequence>MDDETTPSGTTEVPPPVSTASATGTTQVPDQSNKIGSSDTTQKPPPEPKKFNINTLKKDEAIAELKKAIALLNKKDTDIQIINAQYSKLNQEKSNLEDNLIQISNIKDQACHDVQDFTARQIALEQEIHDARAEQQRLLDLADNEKQQQADAEADRIRYDKNKRTSLHGAYMALPRSTKDLVMKILSDHNLTVMTASNDSLEMAIASAEIAAELSAQSVKDELKKHGIPLFPSGSPIHTSQTNTSTTPAISTAITSTQGIPIYTSTSSVFNLIPPHSSPNRIVITHPATPPSSPPPFQVTMTHSTPDPNAPVKSAVELEVEKILNEPRRQLQSDTNINLNLKPVSTKQTKYQRDCINRTNILVKFCDTSDDFDSFYTKISLYYGLKKTDNKFISEKDVILQKFKGDTLSQFLYHIEKFHKYSLQYFQKDETRFQVELEKTLIGSCLEHIMDGIPEEHNSYMLTIKTMIEFLANLCKKLKNKIIEQETWSNNKATFSQISNLAIILETEMNSPSNNKTKEDLIQKCNNTNNNDKFNIACSSNNEPTSVIIPNITEVPKEPEVPKVKKVKKLNKNGNNKIFNKLIKQTPEVFLNPEQLDNFPIPTLKSSIKSNDPLNSRKKKVSFNKVNKCVKYGSFWEPIKLSETSVEKKVFVKFNKKIYNVNYVIDINELKNAKILQNSVGNNGNEIKKENLNLHETANNTINNKSDNNINLVSKGINYTFSSINYSYLLHNPDKPVKSTISPTETISVNFSSILENNKFDNLNLKSCLTKNNKYNINLDSENKLINYSLKNNYNKFNIIIDEINDYSESSIYYKYKLFHLNSEKLIKFKFLFCQLNQFVNNNYFNINMYFNNSILNNNLDKIYKMVNLSINNDFNNFDLFNYNLSVFNIFNKNKLIYLYIALNYFNTYVFNSNNFNQIFLNILELNICNQIQVRLNNIVEGTGINCKDHNCNQYTFGNPTKEADSMESNILNILTRKQQELAINGIPRQNYWILANKDKHPVRSANRPDILTFFISINDKPCICLIDSGAQMSSMTKAGLKYFDIPCKELPPGKYNSLGMGGITPITHVAQANVVCHDLMFPKHSFKIINNSNPDYYVTLGSDWLQENKIIIDPFNLSIGCQIDKESYWELMCNCKLKLCRRILRNIPVYCYEGVTPREQYETLSHFNINLPDVKIIENKNCLCNEPTMDKLNNFIYFISNYNDVDNSEKHNYKINIDENTGKIIDNMLIKDTMTNIHNSQFSIIKNLNANYCKLNRGTLIGTVSSPLCNENDKNFPVRLNNSLLTRDIELKNENIINKNEASIRFNNLNNNILNDLYDINALKNLNNIIHYKYSNNVNVQYDLMAPAVGEETKADDPDLPDKSTWTKETLNSKLNIQSKDINHVNKLQELLFQHNEVFSQTDFSKEASLDPLTVELTDQIPIFIPQYKFQPDIEDAVQRKVDELIAQKQIVPSKSRYNFPILPIKKRTGTNTADNIRIVLDLRLLNKKAIKFDYPIPDISILLQKLGGFNLYTSLDFTNSFWQLPLDEKSQDYMSFSLARGKYKLTRAPQGFINTAAAFQSSMNYVFGDLLFNKELPVKTYVNGVPKWTNISRTRLISYIDDVIILAESEQVMELMLELVLKKLTEYQLKLKISKCIFSSIKLDFVGHEISKDGIRKQPKYVTKVLQVPRPEKIKDLLKFMGMANWVMKFCKNFSEIARPLSALQKTDKKSMKQSIEWTEERIKSFEAIKELIKEDITLAYPLPDNECGELQLFCDASENCIGSTLCQYQPLKNKDGKEETAEEMACFDYKICYIPGKDNFYADIMSRLKYDQMIDKATKNHSDKIPDNMNVIEIPGGGDSLVHALSLILFEWKRQEESFKTHESVKLNDICNTSVKYNVPDNILQCNHKNHNHSMAYINYELLHNINYCTLFDTCASINLMSETLANFLFEQKLLTWDETKSLNIVCSGGKEIKVNMKFAYAEPFIGDNWSFHSVKFGVVKDDIIPCCCIFGFEFMTKNDIKLNFNKMTVDMDGEHLALLGIYNKNPNLAFQPDYNNCEYIFKDEIKNFDKNIEKLPIEIISTYKKLFTKDLLNLKIKQLLKDYDYTKAPPHIKKLIEESSNVTTEHCAIIASNELICTKPIINFQNNLDLPEITKNKFILENFQKNYRDTSEYKTMEPKMRLYCDLSHEKILKLYNEYLKELQNDPNVTKQSLNIPEEIDHVRIPALLNFDLISKLNFIDNPKSSKLLIKTDISKIGKPNSSAYVKQANKYSIIPDYVKLKSNLNYFSNEDQIIDNNPESSTLEIIRISTLNKPINTPTARKSLLNSIINNGKISYKERNALLQEKFNLNNLTFDVEIRRTFKTNDDIINMQNNDSVIKDLKDQIQFNKHGTWKNLKKFHTAKKNLFICNDVLIWYRPHDNKILPVVSKNLLISIIISYHNKNHEGSSKILNRLKKYFYYPGIEYITIETIACCYICQTQKPHIGVEKPKLPSLKVEAANALDHCMADLTFLTKCNGYIGIFVIIDIASRRCFAEKIKNKSSAEVIKAFDRIIKKELLGFNIKTLRVDNGTEFTSNEFKDYCKSIDTKLTFGNVYSSRAGGIVERLNGMIKQLIKVQITRDNPSKWVDHFDNAIYTYNTSPHSALGNKSPFEMFIKLSNNLNNPIPLNENERKNLIESQPNFPYFKVGDLVLKKIDRIGRQSQDSMKPYYDGPYKIIEEAEHRKSFTLTTIHGITKRSHYDKLKKFKEPPEWLKRNVDFQKYLWTKFPTYYKESNNIENEQYYYKHDNKYHESDNSRVKSPPQNYHKDYYYTPDKKSPKIKEIFSNPRKQLLHDRVNMSWHSSDDNHYDSDEGEIIYFTPAMKRLEKAEAHNNIQITPNNQILPSFKNLISNCSPILKSPVSKIFTAKQCNPNLGSPVKITSSSPNKIKHIQGGPIEIKRLPNLTQNNMSYLLSHPAINSSNIEISSKIKTNIIKDFITITENEELNLNKSLNSIPGETEQNVNVPINVVSEIDTNVTVTNNDIFSRGQLAVRKKTKLIKPPAPSIHPMATRRKNSL</sequence>
<dbReference type="Pfam" id="PF00665">
    <property type="entry name" value="rve"/>
    <property type="match status" value="1"/>
</dbReference>
<dbReference type="Proteomes" id="UP000663838">
    <property type="component" value="Unassembled WGS sequence"/>
</dbReference>
<evidence type="ECO:0000256" key="5">
    <source>
        <dbReference type="ARBA" id="ARBA00022801"/>
    </source>
</evidence>
<evidence type="ECO:0000256" key="2">
    <source>
        <dbReference type="ARBA" id="ARBA00022695"/>
    </source>
</evidence>
<evidence type="ECO:0000313" key="12">
    <source>
        <dbReference type="Proteomes" id="UP000663838"/>
    </source>
</evidence>
<dbReference type="Pfam" id="PF17921">
    <property type="entry name" value="Integrase_H2C2"/>
    <property type="match status" value="1"/>
</dbReference>
<keyword evidence="7" id="KW-0175">Coiled coil</keyword>
<dbReference type="InterPro" id="IPR000477">
    <property type="entry name" value="RT_dom"/>
</dbReference>